<evidence type="ECO:0000313" key="8">
    <source>
        <dbReference type="Proteomes" id="UP000559027"/>
    </source>
</evidence>
<reference evidence="7 8" key="1">
    <citation type="journal article" date="2020" name="ISME J.">
        <title>Uncovering the hidden diversity of litter-decomposition mechanisms in mushroom-forming fungi.</title>
        <authorList>
            <person name="Floudas D."/>
            <person name="Bentzer J."/>
            <person name="Ahren D."/>
            <person name="Johansson T."/>
            <person name="Persson P."/>
            <person name="Tunlid A."/>
        </authorList>
    </citation>
    <scope>NUCLEOTIDE SEQUENCE [LARGE SCALE GENOMIC DNA]</scope>
    <source>
        <strain evidence="7 8">CBS 146.42</strain>
    </source>
</reference>
<sequence>MVEVLAHFVDSVPQPLTDALVHLAPALAVAARISRLVAWNDDWYSSCLALAGWWLVCLAAPPLFRYAFPVLTALCIGWTARRQPPPLVTETVLQNAIADLTALRGVLPTLFTVSLPPIALFRAAAILTIPWLILTYLVPSRLLVAIIGSLLICHRAPWARILRSVLWKSAFVRTGVHSAQAFLTGQLLPEFVSSNQPTPTTPAPVPSLRFLFTVYENQRWWMGLDWTAALLPSERPSWCSPALHPVSPPTAFTLPDPTTVYLPAPDGKSRIKRTAIWNWDESEWRLLVRKQGSSLSRIERPPPSIDDSSPLTPSSSTVTSSGSRLLKAAANKFKESSNSITSPQPSSPNSPSADLQDASNDQDDSGEPLTDPDGWIYGDNKWESQSHRGGLGKYTRYRRWTRVAIVSEIVNVVSPGETGVSDPSKQSLPARPSKTRRSTSSSSTSPTAKLTFSDPKTQSPLESTTATLNTASSMATPTPSSTSTSTSTTAAAAAASSPDPESPLRQRLRAALSKSSISGGNSTTSS</sequence>
<gene>
    <name evidence="7" type="ORF">D9756_007391</name>
</gene>
<feature type="region of interest" description="Disordered" evidence="5">
    <location>
        <begin position="415"/>
        <end position="526"/>
    </location>
</feature>
<dbReference type="GO" id="GO:0012505">
    <property type="term" value="C:endomembrane system"/>
    <property type="evidence" value="ECO:0007669"/>
    <property type="project" value="UniProtKB-SubCell"/>
</dbReference>
<feature type="compositionally biased region" description="Low complexity" evidence="5">
    <location>
        <begin position="470"/>
        <end position="498"/>
    </location>
</feature>
<comment type="caution">
    <text evidence="7">The sequence shown here is derived from an EMBL/GenBank/DDBJ whole genome shotgun (WGS) entry which is preliminary data.</text>
</comment>
<dbReference type="InterPro" id="IPR052646">
    <property type="entry name" value="Peroxisomal_PEX28-32"/>
</dbReference>
<dbReference type="InterPro" id="IPR006614">
    <property type="entry name" value="Peroxin/Ferlin"/>
</dbReference>
<dbReference type="Pfam" id="PF06398">
    <property type="entry name" value="Pex24p"/>
    <property type="match status" value="1"/>
</dbReference>
<evidence type="ECO:0000313" key="7">
    <source>
        <dbReference type="EMBL" id="KAF5351806.1"/>
    </source>
</evidence>
<dbReference type="AlphaFoldDB" id="A0A8H5FWK4"/>
<feature type="compositionally biased region" description="Low complexity" evidence="5">
    <location>
        <begin position="438"/>
        <end position="449"/>
    </location>
</feature>
<protein>
    <recommendedName>
        <fullName evidence="6">Peroxin/Ferlin domain-containing protein</fullName>
    </recommendedName>
</protein>
<keyword evidence="3" id="KW-1133">Transmembrane helix</keyword>
<dbReference type="EMBL" id="JAACJO010000012">
    <property type="protein sequence ID" value="KAF5351806.1"/>
    <property type="molecule type" value="Genomic_DNA"/>
</dbReference>
<comment type="subcellular location">
    <subcellularLocation>
        <location evidence="1">Endomembrane system</location>
        <topology evidence="1">Multi-pass membrane protein</topology>
    </subcellularLocation>
</comment>
<organism evidence="7 8">
    <name type="scientific">Leucocoprinus leucothites</name>
    <dbReference type="NCBI Taxonomy" id="201217"/>
    <lineage>
        <taxon>Eukaryota</taxon>
        <taxon>Fungi</taxon>
        <taxon>Dikarya</taxon>
        <taxon>Basidiomycota</taxon>
        <taxon>Agaricomycotina</taxon>
        <taxon>Agaricomycetes</taxon>
        <taxon>Agaricomycetidae</taxon>
        <taxon>Agaricales</taxon>
        <taxon>Agaricineae</taxon>
        <taxon>Agaricaceae</taxon>
        <taxon>Leucocoprinus</taxon>
    </lineage>
</organism>
<dbReference type="PANTHER" id="PTHR31679">
    <property type="entry name" value="PEROXISOMAL MEMBRANE PROTEIN PEX30-RELATED"/>
    <property type="match status" value="1"/>
</dbReference>
<name>A0A8H5FWK4_9AGAR</name>
<feature type="compositionally biased region" description="Low complexity" evidence="5">
    <location>
        <begin position="336"/>
        <end position="352"/>
    </location>
</feature>
<keyword evidence="8" id="KW-1185">Reference proteome</keyword>
<evidence type="ECO:0000256" key="3">
    <source>
        <dbReference type="ARBA" id="ARBA00022989"/>
    </source>
</evidence>
<dbReference type="OrthoDB" id="5586090at2759"/>
<feature type="compositionally biased region" description="Low complexity" evidence="5">
    <location>
        <begin position="513"/>
        <end position="526"/>
    </location>
</feature>
<dbReference type="GO" id="GO:0007031">
    <property type="term" value="P:peroxisome organization"/>
    <property type="evidence" value="ECO:0007669"/>
    <property type="project" value="UniProtKB-ARBA"/>
</dbReference>
<keyword evidence="4" id="KW-0472">Membrane</keyword>
<dbReference type="PANTHER" id="PTHR31679:SF2">
    <property type="entry name" value="PEROXISOMAL MEMBRANE PROTEIN PEX30-RELATED"/>
    <property type="match status" value="1"/>
</dbReference>
<dbReference type="InterPro" id="IPR010482">
    <property type="entry name" value="TECPR1-like_DysF"/>
</dbReference>
<dbReference type="GO" id="GO:0005778">
    <property type="term" value="C:peroxisomal membrane"/>
    <property type="evidence" value="ECO:0007669"/>
    <property type="project" value="TreeGrafter"/>
</dbReference>
<accession>A0A8H5FWK4</accession>
<feature type="compositionally biased region" description="Low complexity" evidence="5">
    <location>
        <begin position="305"/>
        <end position="323"/>
    </location>
</feature>
<evidence type="ECO:0000259" key="6">
    <source>
        <dbReference type="SMART" id="SM00693"/>
    </source>
</evidence>
<feature type="compositionally biased region" description="Polar residues" evidence="5">
    <location>
        <begin position="454"/>
        <end position="469"/>
    </location>
</feature>
<feature type="region of interest" description="Disordered" evidence="5">
    <location>
        <begin position="292"/>
        <end position="389"/>
    </location>
</feature>
<evidence type="ECO:0000256" key="5">
    <source>
        <dbReference type="SAM" id="MobiDB-lite"/>
    </source>
</evidence>
<dbReference type="SMART" id="SM00693">
    <property type="entry name" value="DysFN"/>
    <property type="match status" value="1"/>
</dbReference>
<keyword evidence="2" id="KW-0812">Transmembrane</keyword>
<evidence type="ECO:0000256" key="4">
    <source>
        <dbReference type="ARBA" id="ARBA00023136"/>
    </source>
</evidence>
<feature type="domain" description="Peroxin/Ferlin" evidence="6">
    <location>
        <begin position="207"/>
        <end position="287"/>
    </location>
</feature>
<evidence type="ECO:0000256" key="1">
    <source>
        <dbReference type="ARBA" id="ARBA00004127"/>
    </source>
</evidence>
<evidence type="ECO:0000256" key="2">
    <source>
        <dbReference type="ARBA" id="ARBA00022692"/>
    </source>
</evidence>
<proteinExistence type="predicted"/>
<dbReference type="Proteomes" id="UP000559027">
    <property type="component" value="Unassembled WGS sequence"/>
</dbReference>